<dbReference type="Proteomes" id="UP000321816">
    <property type="component" value="Chromosome"/>
</dbReference>
<proteinExistence type="predicted"/>
<dbReference type="KEGG" id="ahal:FTX54_003135"/>
<dbReference type="OrthoDB" id="9783269at2"/>
<dbReference type="InterPro" id="IPR029033">
    <property type="entry name" value="His_PPase_superfam"/>
</dbReference>
<dbReference type="EMBL" id="CP144914">
    <property type="protein sequence ID" value="WWD80576.1"/>
    <property type="molecule type" value="Genomic_DNA"/>
</dbReference>
<evidence type="ECO:0000313" key="4">
    <source>
        <dbReference type="Proteomes" id="UP000321816"/>
    </source>
</evidence>
<dbReference type="CDD" id="cd07067">
    <property type="entry name" value="HP_PGM_like"/>
    <property type="match status" value="1"/>
</dbReference>
<dbReference type="GO" id="GO:0005829">
    <property type="term" value="C:cytosol"/>
    <property type="evidence" value="ECO:0007669"/>
    <property type="project" value="TreeGrafter"/>
</dbReference>
<keyword evidence="1" id="KW-0378">Hydrolase</keyword>
<feature type="binding site" evidence="2">
    <location>
        <position position="63"/>
    </location>
    <ligand>
        <name>substrate</name>
    </ligand>
</feature>
<dbReference type="SUPFAM" id="SSF53254">
    <property type="entry name" value="Phosphoglycerate mutase-like"/>
    <property type="match status" value="1"/>
</dbReference>
<evidence type="ECO:0000256" key="1">
    <source>
        <dbReference type="ARBA" id="ARBA00022801"/>
    </source>
</evidence>
<gene>
    <name evidence="3" type="ORF">FTX54_003135</name>
</gene>
<reference evidence="3 4" key="1">
    <citation type="submission" date="2024-01" db="EMBL/GenBank/DDBJ databases">
        <title>Complete Genome Sequence of Alkalicoccus halolimnae BZ-SZ-XJ29T, a Moderately Halophilic Bacterium Isolated from a Salt Lake.</title>
        <authorList>
            <person name="Zhao B."/>
        </authorList>
    </citation>
    <scope>NUCLEOTIDE SEQUENCE [LARGE SCALE GENOMIC DNA]</scope>
    <source>
        <strain evidence="3 4">BZ-SZ-XJ29</strain>
    </source>
</reference>
<dbReference type="AlphaFoldDB" id="A0A5C7FA68"/>
<dbReference type="SMART" id="SM00855">
    <property type="entry name" value="PGAM"/>
    <property type="match status" value="1"/>
</dbReference>
<dbReference type="GO" id="GO:0045820">
    <property type="term" value="P:negative regulation of glycolytic process"/>
    <property type="evidence" value="ECO:0007669"/>
    <property type="project" value="TreeGrafter"/>
</dbReference>
<dbReference type="Pfam" id="PF00300">
    <property type="entry name" value="His_Phos_1"/>
    <property type="match status" value="1"/>
</dbReference>
<organism evidence="3 4">
    <name type="scientific">Alkalicoccus halolimnae</name>
    <dbReference type="NCBI Taxonomy" id="1667239"/>
    <lineage>
        <taxon>Bacteria</taxon>
        <taxon>Bacillati</taxon>
        <taxon>Bacillota</taxon>
        <taxon>Bacilli</taxon>
        <taxon>Bacillales</taxon>
        <taxon>Bacillaceae</taxon>
        <taxon>Alkalicoccus</taxon>
    </lineage>
</organism>
<dbReference type="RefSeq" id="WP_147804946.1">
    <property type="nucleotide sequence ID" value="NZ_CP144914.1"/>
</dbReference>
<feature type="binding site" evidence="2">
    <location>
        <begin position="13"/>
        <end position="20"/>
    </location>
    <ligand>
        <name>substrate</name>
    </ligand>
</feature>
<keyword evidence="4" id="KW-1185">Reference proteome</keyword>
<protein>
    <submittedName>
        <fullName evidence="3">Histidine phosphatase family protein</fullName>
    </submittedName>
</protein>
<dbReference type="GO" id="GO:0043456">
    <property type="term" value="P:regulation of pentose-phosphate shunt"/>
    <property type="evidence" value="ECO:0007669"/>
    <property type="project" value="TreeGrafter"/>
</dbReference>
<name>A0A5C7FA68_9BACI</name>
<evidence type="ECO:0000256" key="2">
    <source>
        <dbReference type="PIRSR" id="PIRSR613078-2"/>
    </source>
</evidence>
<accession>A0A5C7FA68</accession>
<dbReference type="Gene3D" id="3.40.50.1240">
    <property type="entry name" value="Phosphoglycerate mutase-like"/>
    <property type="match status" value="1"/>
</dbReference>
<dbReference type="PANTHER" id="PTHR46517">
    <property type="entry name" value="FRUCTOSE-2,6-BISPHOSPHATASE TIGAR"/>
    <property type="match status" value="1"/>
</dbReference>
<evidence type="ECO:0000313" key="3">
    <source>
        <dbReference type="EMBL" id="WWD80576.1"/>
    </source>
</evidence>
<dbReference type="PANTHER" id="PTHR46517:SF1">
    <property type="entry name" value="FRUCTOSE-2,6-BISPHOSPHATASE TIGAR"/>
    <property type="match status" value="1"/>
</dbReference>
<dbReference type="GO" id="GO:0004331">
    <property type="term" value="F:fructose-2,6-bisphosphate 2-phosphatase activity"/>
    <property type="evidence" value="ECO:0007669"/>
    <property type="project" value="TreeGrafter"/>
</dbReference>
<dbReference type="InterPro" id="IPR013078">
    <property type="entry name" value="His_Pase_superF_clade-1"/>
</dbReference>
<sequence>MDTVHSLDLYLVRHGITKANQEKRYVGWTDVSLAEEAPAQLEDLRRLTEDSDWEHIAASDLKRCRETADIIVPDRSYKTEARLREMDFGSWEMKTYNQLQNDPRYRKWIGNVEKESPENGETIQAFRERVDGWLTDFLSTYPKGRVLVITHGGVIRQLLLSMRAVETFWERAIPHGKAMLLRLEFREESWTCMSLSVVPSPEKETM</sequence>
<dbReference type="InterPro" id="IPR051695">
    <property type="entry name" value="Phosphoglycerate_Mutase"/>
</dbReference>